<feature type="region of interest" description="Disordered" evidence="1">
    <location>
        <begin position="1"/>
        <end position="38"/>
    </location>
</feature>
<protein>
    <submittedName>
        <fullName evidence="2">Uncharacterized protein</fullName>
    </submittedName>
</protein>
<organism evidence="2 3">
    <name type="scientific">Brassica napus</name>
    <name type="common">Rape</name>
    <dbReference type="NCBI Taxonomy" id="3708"/>
    <lineage>
        <taxon>Eukaryota</taxon>
        <taxon>Viridiplantae</taxon>
        <taxon>Streptophyta</taxon>
        <taxon>Embryophyta</taxon>
        <taxon>Tracheophyta</taxon>
        <taxon>Spermatophyta</taxon>
        <taxon>Magnoliopsida</taxon>
        <taxon>eudicotyledons</taxon>
        <taxon>Gunneridae</taxon>
        <taxon>Pentapetalae</taxon>
        <taxon>rosids</taxon>
        <taxon>malvids</taxon>
        <taxon>Brassicales</taxon>
        <taxon>Brassicaceae</taxon>
        <taxon>Brassiceae</taxon>
        <taxon>Brassica</taxon>
    </lineage>
</organism>
<evidence type="ECO:0000313" key="2">
    <source>
        <dbReference type="EMBL" id="KAH0868699.1"/>
    </source>
</evidence>
<gene>
    <name evidence="2" type="ORF">HID58_075721</name>
</gene>
<sequence length="330" mass="34888">GSQEENVRWPSGSTERFSHTTTRGRQFDTRGKRGGTGLAKKSLRGFLARWPFGVSPVTIKSSTYTVYKKRMTLSAADRRRKLRRQFLLTSPPKGSPPMGKRKPSSRSPPKPSPSTSSGNHAKAPPAKDLSPATSTPASDASIVNPISDLAAQLASSVPCSSTETLILKTAAPEFAAPAAEPASTPVIKSATFKAPASIAQTSRSGTNGGDLPVTDKPEFALAEPGVSLVLEPAMKLGVPVDDKAGELEKYWKVVSPSSSQPPKNSRSELIAYPNSSLGNAKDFEKGCTSFQPPTVSENPSKQPSDEPESSGVERDSSDVVSSDFEGPAYT</sequence>
<feature type="non-terminal residue" evidence="2">
    <location>
        <position position="1"/>
    </location>
</feature>
<feature type="compositionally biased region" description="Low complexity" evidence="1">
    <location>
        <begin position="89"/>
        <end position="98"/>
    </location>
</feature>
<reference evidence="2 3" key="1">
    <citation type="submission" date="2021-05" db="EMBL/GenBank/DDBJ databases">
        <title>Genome Assembly of Synthetic Allotetraploid Brassica napus Reveals Homoeologous Exchanges between Subgenomes.</title>
        <authorList>
            <person name="Davis J.T."/>
        </authorList>
    </citation>
    <scope>NUCLEOTIDE SEQUENCE [LARGE SCALE GENOMIC DNA]</scope>
    <source>
        <strain evidence="3">cv. Da-Ae</strain>
        <tissue evidence="2">Seedling</tissue>
    </source>
</reference>
<dbReference type="Proteomes" id="UP000824890">
    <property type="component" value="Unassembled WGS sequence"/>
</dbReference>
<feature type="compositionally biased region" description="Low complexity" evidence="1">
    <location>
        <begin position="318"/>
        <end position="330"/>
    </location>
</feature>
<proteinExistence type="predicted"/>
<feature type="compositionally biased region" description="Polar residues" evidence="1">
    <location>
        <begin position="288"/>
        <end position="302"/>
    </location>
</feature>
<name>A0ABQ7YKG1_BRANA</name>
<feature type="region of interest" description="Disordered" evidence="1">
    <location>
        <begin position="195"/>
        <end position="216"/>
    </location>
</feature>
<feature type="region of interest" description="Disordered" evidence="1">
    <location>
        <begin position="85"/>
        <end position="139"/>
    </location>
</feature>
<feature type="region of interest" description="Disordered" evidence="1">
    <location>
        <begin position="254"/>
        <end position="330"/>
    </location>
</feature>
<feature type="compositionally biased region" description="Low complexity" evidence="1">
    <location>
        <begin position="255"/>
        <end position="264"/>
    </location>
</feature>
<comment type="caution">
    <text evidence="2">The sequence shown here is derived from an EMBL/GenBank/DDBJ whole genome shotgun (WGS) entry which is preliminary data.</text>
</comment>
<dbReference type="EMBL" id="JAGKQM010000017">
    <property type="protein sequence ID" value="KAH0868699.1"/>
    <property type="molecule type" value="Genomic_DNA"/>
</dbReference>
<feature type="compositionally biased region" description="Low complexity" evidence="1">
    <location>
        <begin position="130"/>
        <end position="139"/>
    </location>
</feature>
<feature type="compositionally biased region" description="Polar residues" evidence="1">
    <location>
        <begin position="11"/>
        <end position="24"/>
    </location>
</feature>
<evidence type="ECO:0000256" key="1">
    <source>
        <dbReference type="SAM" id="MobiDB-lite"/>
    </source>
</evidence>
<accession>A0ABQ7YKG1</accession>
<keyword evidence="3" id="KW-1185">Reference proteome</keyword>
<evidence type="ECO:0000313" key="3">
    <source>
        <dbReference type="Proteomes" id="UP000824890"/>
    </source>
</evidence>